<protein>
    <submittedName>
        <fullName evidence="2">CBO0543 family protein</fullName>
    </submittedName>
</protein>
<organism evidence="2 3">
    <name type="scientific">Paenibacillus filicis</name>
    <dbReference type="NCBI Taxonomy" id="669464"/>
    <lineage>
        <taxon>Bacteria</taxon>
        <taxon>Bacillati</taxon>
        <taxon>Bacillota</taxon>
        <taxon>Bacilli</taxon>
        <taxon>Bacillales</taxon>
        <taxon>Paenibacillaceae</taxon>
        <taxon>Paenibacillus</taxon>
    </lineage>
</organism>
<keyword evidence="1" id="KW-0812">Transmembrane</keyword>
<keyword evidence="3" id="KW-1185">Reference proteome</keyword>
<accession>A0ABU9DHI8</accession>
<evidence type="ECO:0000256" key="1">
    <source>
        <dbReference type="SAM" id="Phobius"/>
    </source>
</evidence>
<keyword evidence="1" id="KW-1133">Transmembrane helix</keyword>
<dbReference type="EMBL" id="JBBPCC010000005">
    <property type="protein sequence ID" value="MEK8128219.1"/>
    <property type="molecule type" value="Genomic_DNA"/>
</dbReference>
<feature type="transmembrane region" description="Helical" evidence="1">
    <location>
        <begin position="63"/>
        <end position="82"/>
    </location>
</feature>
<evidence type="ECO:0000313" key="3">
    <source>
        <dbReference type="Proteomes" id="UP001469365"/>
    </source>
</evidence>
<proteinExistence type="predicted"/>
<gene>
    <name evidence="2" type="ORF">WMW72_09920</name>
</gene>
<comment type="caution">
    <text evidence="2">The sequence shown here is derived from an EMBL/GenBank/DDBJ whole genome shotgun (WGS) entry which is preliminary data.</text>
</comment>
<feature type="transmembrane region" description="Helical" evidence="1">
    <location>
        <begin position="118"/>
        <end position="137"/>
    </location>
</feature>
<dbReference type="Proteomes" id="UP001469365">
    <property type="component" value="Unassembled WGS sequence"/>
</dbReference>
<name>A0ABU9DHI8_9BACL</name>
<evidence type="ECO:0000313" key="2">
    <source>
        <dbReference type="EMBL" id="MEK8128219.1"/>
    </source>
</evidence>
<feature type="transmembrane region" description="Helical" evidence="1">
    <location>
        <begin position="144"/>
        <end position="161"/>
    </location>
</feature>
<keyword evidence="1" id="KW-0472">Membrane</keyword>
<reference evidence="2 3" key="1">
    <citation type="submission" date="2024-04" db="EMBL/GenBank/DDBJ databases">
        <title>draft genome sequnece of Paenibacillus filicis.</title>
        <authorList>
            <person name="Kim D.-U."/>
        </authorList>
    </citation>
    <scope>NUCLEOTIDE SEQUENCE [LARGE SCALE GENOMIC DNA]</scope>
    <source>
        <strain evidence="2 3">KACC14197</strain>
    </source>
</reference>
<feature type="transmembrane region" description="Helical" evidence="1">
    <location>
        <begin position="94"/>
        <end position="112"/>
    </location>
</feature>
<dbReference type="InterPro" id="IPR048147">
    <property type="entry name" value="CBO0543-like"/>
</dbReference>
<dbReference type="NCBIfam" id="NF041644">
    <property type="entry name" value="CBO0543_fam"/>
    <property type="match status" value="1"/>
</dbReference>
<sequence>MHLFLAVLSIFATWKWGDWKHWKQYQPTMLYITAGGMLYEFITHDRNLWLFHPDLVCNQKMTVILYAVLTMPLNVLIFLSTLPRRGRWRTVLHVLYWVAIYSCSEWLLQYLGKIEYSHGWSFWHSVLFDLMMFPMLILHHKKPLAAYLLSVFITIGLTLWYEAQT</sequence>
<dbReference type="RefSeq" id="WP_341415287.1">
    <property type="nucleotide sequence ID" value="NZ_JBBPCC010000005.1"/>
</dbReference>